<evidence type="ECO:0000313" key="1">
    <source>
        <dbReference type="EMBL" id="SDW85072.1"/>
    </source>
</evidence>
<proteinExistence type="predicted"/>
<sequence length="541" mass="62245">MYSKLFLFFALSFLTVSEGWGQSFTSDRLKELFRNQQLLGTYRSNHSLMVNANQLPLADLDSALGIKAQQPVIGFLPTQLVQQYNSQLPYDWNNGAMIPARGYQLQASVGVHAQLGRHLEIQLAPEAVLAENRVFEQFSSQLGDKSWAARYRFWNTIDMPDRFGNDHYQKLFPGQSFIRYNTRSLSFGISTQNLWWGPAYRNALIMSSNAPGFLHATINTIRPLHTGIGDFEGQIIAGKLDGSDVLPPRTYSVYNGQFLYQPKNDEWRYLAGMVLTWRPKWTPNLFLGFAKASYLYNSDISNPLDVLPFEGFLGHRRTQAERTGKKASLGSLFMRYIMPNEQAEMYLEYGRKDISMMPWNVLQNAPYRRAFTGGFRKLFDWKNQSHILLAVELTQLQAPDATLIRNPDSWYTHTYVRQGYTQLGRPLGAGIGPGSNSQTLEIAWVKGLKKIGIQFERLRHNGDFYYYAFESIGDFRRNWVDISTTFKADWNYQRFFFSGQLGIIRSLNYQWLVIQLDPRNYFAPGNEYLNIAAKIGVGYRF</sequence>
<comment type="caution">
    <text evidence="1">The sequence shown here is derived from an EMBL/GenBank/DDBJ whole genome shotgun (WGS) entry which is preliminary data.</text>
</comment>
<dbReference type="Proteomes" id="UP000198711">
    <property type="component" value="Unassembled WGS sequence"/>
</dbReference>
<dbReference type="Gene3D" id="2.40.160.130">
    <property type="entry name" value="Capsule assembly protein Wzi"/>
    <property type="match status" value="1"/>
</dbReference>
<name>A0A8X8IC80_9BACT</name>
<organism evidence="1 2">
    <name type="scientific">Hydrobacter penzbergensis</name>
    <dbReference type="NCBI Taxonomy" id="1235997"/>
    <lineage>
        <taxon>Bacteria</taxon>
        <taxon>Pseudomonadati</taxon>
        <taxon>Bacteroidota</taxon>
        <taxon>Chitinophagia</taxon>
        <taxon>Chitinophagales</taxon>
        <taxon>Chitinophagaceae</taxon>
        <taxon>Hydrobacter</taxon>
    </lineage>
</organism>
<evidence type="ECO:0000313" key="2">
    <source>
        <dbReference type="Proteomes" id="UP000198711"/>
    </source>
</evidence>
<dbReference type="Pfam" id="PF14052">
    <property type="entry name" value="Caps_assemb_Wzi"/>
    <property type="match status" value="1"/>
</dbReference>
<dbReference type="InterPro" id="IPR026950">
    <property type="entry name" value="Caps_assemb_Wzi"/>
</dbReference>
<dbReference type="InterPro" id="IPR038636">
    <property type="entry name" value="Wzi_sf"/>
</dbReference>
<dbReference type="AlphaFoldDB" id="A0A8X8IC80"/>
<protein>
    <submittedName>
        <fullName evidence="1">Capsule assembly protein Wzi</fullName>
    </submittedName>
</protein>
<reference evidence="1 2" key="1">
    <citation type="submission" date="2016-10" db="EMBL/GenBank/DDBJ databases">
        <authorList>
            <person name="Varghese N."/>
            <person name="Submissions S."/>
        </authorList>
    </citation>
    <scope>NUCLEOTIDE SEQUENCE [LARGE SCALE GENOMIC DNA]</scope>
    <source>
        <strain evidence="1 2">DSM 25353</strain>
    </source>
</reference>
<dbReference type="EMBL" id="FNNO01000006">
    <property type="protein sequence ID" value="SDW85072.1"/>
    <property type="molecule type" value="Genomic_DNA"/>
</dbReference>
<gene>
    <name evidence="1" type="ORF">SAMN05444410_106129</name>
</gene>
<keyword evidence="2" id="KW-1185">Reference proteome</keyword>
<accession>A0A8X8IC80</accession>